<protein>
    <submittedName>
        <fullName evidence="1">DUF2808 domain-containing protein</fullName>
    </submittedName>
</protein>
<reference evidence="1 2" key="1">
    <citation type="submission" date="2023-12" db="EMBL/GenBank/DDBJ databases">
        <title>Baltic Sea Cyanobacteria.</title>
        <authorList>
            <person name="Delbaje E."/>
            <person name="Fewer D.P."/>
            <person name="Shishido T.K."/>
        </authorList>
    </citation>
    <scope>NUCLEOTIDE SEQUENCE [LARGE SCALE GENOMIC DNA]</scope>
    <source>
        <strain evidence="1 2">UHCC-0300</strain>
    </source>
</reference>
<name>A0ABU5UEF9_9CYAN</name>
<accession>A0ABU5UEF9</accession>
<gene>
    <name evidence="1" type="ORF">VB620_11265</name>
</gene>
<dbReference type="EMBL" id="JAYGHG010000016">
    <property type="protein sequence ID" value="MEA5581917.1"/>
    <property type="molecule type" value="Genomic_DNA"/>
</dbReference>
<dbReference type="RefSeq" id="WP_323196243.1">
    <property type="nucleotide sequence ID" value="NZ_JAYGHG010000016.1"/>
</dbReference>
<dbReference type="InterPro" id="IPR021256">
    <property type="entry name" value="DUF2808"/>
</dbReference>
<keyword evidence="2" id="KW-1185">Reference proteome</keyword>
<dbReference type="Proteomes" id="UP001302120">
    <property type="component" value="Unassembled WGS sequence"/>
</dbReference>
<comment type="caution">
    <text evidence="1">The sequence shown here is derived from an EMBL/GenBank/DDBJ whole genome shotgun (WGS) entry which is preliminary data.</text>
</comment>
<evidence type="ECO:0000313" key="2">
    <source>
        <dbReference type="Proteomes" id="UP001302120"/>
    </source>
</evidence>
<proteinExistence type="predicted"/>
<dbReference type="Pfam" id="PF10989">
    <property type="entry name" value="DUF2808"/>
    <property type="match status" value="1"/>
</dbReference>
<sequence>MQKLKFTDSKRQLPLILLSALAVTSSLLAGFPVMNQAHSSEGLILFGGVKSENRLSYRFDFGGRANSWDRMRLRIPAKKMKLAAAQFAISYPDYYEGSFDPKEIEVKVKGKKVALNEVKWNKEAHLLEIFPEEPVPAGGDVELVLSNMKTPNFGGMYHFNCQILAPGDVPILRYIGTWLVDI</sequence>
<organism evidence="1 2">
    <name type="scientific">Nodularia harveyana UHCC-0300</name>
    <dbReference type="NCBI Taxonomy" id="2974287"/>
    <lineage>
        <taxon>Bacteria</taxon>
        <taxon>Bacillati</taxon>
        <taxon>Cyanobacteriota</taxon>
        <taxon>Cyanophyceae</taxon>
        <taxon>Nostocales</taxon>
        <taxon>Nodulariaceae</taxon>
        <taxon>Nodularia</taxon>
    </lineage>
</organism>
<evidence type="ECO:0000313" key="1">
    <source>
        <dbReference type="EMBL" id="MEA5581917.1"/>
    </source>
</evidence>